<keyword evidence="2" id="KW-0695">RNA-directed DNA polymerase</keyword>
<gene>
    <name evidence="2" type="ORF">PHMEG_00032841</name>
</gene>
<keyword evidence="2" id="KW-0808">Transferase</keyword>
<feature type="region of interest" description="Disordered" evidence="1">
    <location>
        <begin position="181"/>
        <end position="200"/>
    </location>
</feature>
<accession>A0A225UV20</accession>
<dbReference type="EMBL" id="NBNE01011208">
    <property type="protein sequence ID" value="OWY96801.1"/>
    <property type="molecule type" value="Genomic_DNA"/>
</dbReference>
<feature type="compositionally biased region" description="Acidic residues" evidence="1">
    <location>
        <begin position="183"/>
        <end position="194"/>
    </location>
</feature>
<name>A0A225UV20_9STRA</name>
<dbReference type="GO" id="GO:0003964">
    <property type="term" value="F:RNA-directed DNA polymerase activity"/>
    <property type="evidence" value="ECO:0007669"/>
    <property type="project" value="UniProtKB-KW"/>
</dbReference>
<organism evidence="2 3">
    <name type="scientific">Phytophthora megakarya</name>
    <dbReference type="NCBI Taxonomy" id="4795"/>
    <lineage>
        <taxon>Eukaryota</taxon>
        <taxon>Sar</taxon>
        <taxon>Stramenopiles</taxon>
        <taxon>Oomycota</taxon>
        <taxon>Peronosporomycetes</taxon>
        <taxon>Peronosporales</taxon>
        <taxon>Peronosporaceae</taxon>
        <taxon>Phytophthora</taxon>
    </lineage>
</organism>
<keyword evidence="2" id="KW-0548">Nucleotidyltransferase</keyword>
<evidence type="ECO:0000313" key="2">
    <source>
        <dbReference type="EMBL" id="OWY96801.1"/>
    </source>
</evidence>
<protein>
    <submittedName>
        <fullName evidence="2">Reverse transcriptase</fullName>
    </submittedName>
</protein>
<dbReference type="OrthoDB" id="10429894at2759"/>
<dbReference type="AlphaFoldDB" id="A0A225UV20"/>
<evidence type="ECO:0000256" key="1">
    <source>
        <dbReference type="SAM" id="MobiDB-lite"/>
    </source>
</evidence>
<sequence length="311" mass="35287">MVCQLWELRHTALPKGVEVTTKHRLRESMRQVPGCTKQGAIKPGLMTRARGYKNPPAVARRLDCLPAVSRNVRPWPGLDETQVNQGFTRRSDGASTTGCASLGEGPRPFMTQMATMVVETLNVLTRASTGYQYEKMELENPPTDASELTSLPVMSWKRFAKDLYDGRIERLCILSDRERMTSETEELSATESEDTLSAKTKKERFKEQSWDSLKSSPYYEILREHRDVLPDEIPAELLQVKGIQHEIDLVPGTKYCVTRQWPLPREQVKAINDFFEVVAMQDKSGNQSPAQRTNVLCQETTGWLAHRSCVQ</sequence>
<evidence type="ECO:0000313" key="3">
    <source>
        <dbReference type="Proteomes" id="UP000198211"/>
    </source>
</evidence>
<proteinExistence type="predicted"/>
<reference evidence="3" key="1">
    <citation type="submission" date="2017-03" db="EMBL/GenBank/DDBJ databases">
        <title>Phytopthora megakarya and P. palmivora, two closely related causual agents of cacao black pod achieved similar genome size and gene model numbers by different mechanisms.</title>
        <authorList>
            <person name="Ali S."/>
            <person name="Shao J."/>
            <person name="Larry D.J."/>
            <person name="Kronmiller B."/>
            <person name="Shen D."/>
            <person name="Strem M.D."/>
            <person name="Melnick R.L."/>
            <person name="Guiltinan M.J."/>
            <person name="Tyler B.M."/>
            <person name="Meinhardt L.W."/>
            <person name="Bailey B.A."/>
        </authorList>
    </citation>
    <scope>NUCLEOTIDE SEQUENCE [LARGE SCALE GENOMIC DNA]</scope>
    <source>
        <strain evidence="3">zdho120</strain>
    </source>
</reference>
<dbReference type="Proteomes" id="UP000198211">
    <property type="component" value="Unassembled WGS sequence"/>
</dbReference>
<comment type="caution">
    <text evidence="2">The sequence shown here is derived from an EMBL/GenBank/DDBJ whole genome shotgun (WGS) entry which is preliminary data.</text>
</comment>
<keyword evidence="3" id="KW-1185">Reference proteome</keyword>